<keyword evidence="1" id="KW-0732">Signal</keyword>
<protein>
    <submittedName>
        <fullName evidence="2">Nuclear transport factor 2 family protein</fullName>
    </submittedName>
</protein>
<keyword evidence="3" id="KW-1185">Reference proteome</keyword>
<dbReference type="EMBL" id="JAWXVI010000011">
    <property type="protein sequence ID" value="MDX6191654.1"/>
    <property type="molecule type" value="Genomic_DNA"/>
</dbReference>
<accession>A0ABU4RGD2</accession>
<gene>
    <name evidence="2" type="ORF">SGQ83_20030</name>
</gene>
<dbReference type="InterPro" id="IPR039437">
    <property type="entry name" value="FrzH/put_lumazine-bd"/>
</dbReference>
<proteinExistence type="predicted"/>
<comment type="caution">
    <text evidence="2">The sequence shown here is derived from an EMBL/GenBank/DDBJ whole genome shotgun (WGS) entry which is preliminary data.</text>
</comment>
<feature type="chain" id="PRO_5046944466" evidence="1">
    <location>
        <begin position="22"/>
        <end position="140"/>
    </location>
</feature>
<feature type="signal peptide" evidence="1">
    <location>
        <begin position="1"/>
        <end position="21"/>
    </location>
</feature>
<evidence type="ECO:0000313" key="2">
    <source>
        <dbReference type="EMBL" id="MDX6191654.1"/>
    </source>
</evidence>
<evidence type="ECO:0000256" key="1">
    <source>
        <dbReference type="SAM" id="SignalP"/>
    </source>
</evidence>
<dbReference type="InterPro" id="IPR032710">
    <property type="entry name" value="NTF2-like_dom_sf"/>
</dbReference>
<organism evidence="2 3">
    <name type="scientific">Flavobacterium cupriresistens</name>
    <dbReference type="NCBI Taxonomy" id="2893885"/>
    <lineage>
        <taxon>Bacteria</taxon>
        <taxon>Pseudomonadati</taxon>
        <taxon>Bacteroidota</taxon>
        <taxon>Flavobacteriia</taxon>
        <taxon>Flavobacteriales</taxon>
        <taxon>Flavobacteriaceae</taxon>
        <taxon>Flavobacterium</taxon>
    </lineage>
</organism>
<sequence>MKTTRILCLGLTLFFSFNSHAQKEEKDLIKQTIETYFDGWMTGDTLKVGKAMHASCHLKFIKDDQITIINRKNYLAGFKPRPKMENTKGSILDINFTKNVASAKCEIETPKRVFTDYFNMIKLNGVWYIVDKISTNFEKK</sequence>
<dbReference type="Gene3D" id="3.10.450.50">
    <property type="match status" value="1"/>
</dbReference>
<evidence type="ECO:0000313" key="3">
    <source>
        <dbReference type="Proteomes" id="UP001273350"/>
    </source>
</evidence>
<dbReference type="Proteomes" id="UP001273350">
    <property type="component" value="Unassembled WGS sequence"/>
</dbReference>
<dbReference type="SUPFAM" id="SSF54427">
    <property type="entry name" value="NTF2-like"/>
    <property type="match status" value="1"/>
</dbReference>
<reference evidence="2 3" key="1">
    <citation type="submission" date="2023-11" db="EMBL/GenBank/DDBJ databases">
        <title>Unpublished Manusciprt.</title>
        <authorList>
            <person name="Saticioglu I.B."/>
            <person name="Ay H."/>
            <person name="Ajmi N."/>
            <person name="Altun S."/>
            <person name="Duman M."/>
        </authorList>
    </citation>
    <scope>NUCLEOTIDE SEQUENCE [LARGE SCALE GENOMIC DNA]</scope>
    <source>
        <strain evidence="2 3">Fl-318</strain>
    </source>
</reference>
<dbReference type="RefSeq" id="WP_230002183.1">
    <property type="nucleotide sequence ID" value="NZ_CP087134.1"/>
</dbReference>
<name>A0ABU4RGD2_9FLAO</name>
<dbReference type="Pfam" id="PF12893">
    <property type="entry name" value="Lumazine_bd_2"/>
    <property type="match status" value="1"/>
</dbReference>